<accession>A0ABP6ZS13</accession>
<evidence type="ECO:0000313" key="3">
    <source>
        <dbReference type="Proteomes" id="UP001501074"/>
    </source>
</evidence>
<feature type="compositionally biased region" description="Polar residues" evidence="1">
    <location>
        <begin position="1"/>
        <end position="17"/>
    </location>
</feature>
<evidence type="ECO:0000256" key="1">
    <source>
        <dbReference type="SAM" id="MobiDB-lite"/>
    </source>
</evidence>
<organism evidence="2 3">
    <name type="scientific">Kineosporia mesophila</name>
    <dbReference type="NCBI Taxonomy" id="566012"/>
    <lineage>
        <taxon>Bacteria</taxon>
        <taxon>Bacillati</taxon>
        <taxon>Actinomycetota</taxon>
        <taxon>Actinomycetes</taxon>
        <taxon>Kineosporiales</taxon>
        <taxon>Kineosporiaceae</taxon>
        <taxon>Kineosporia</taxon>
    </lineage>
</organism>
<dbReference type="EMBL" id="BAAAZO010000006">
    <property type="protein sequence ID" value="GAA3616081.1"/>
    <property type="molecule type" value="Genomic_DNA"/>
</dbReference>
<evidence type="ECO:0008006" key="4">
    <source>
        <dbReference type="Google" id="ProtNLM"/>
    </source>
</evidence>
<dbReference type="InterPro" id="IPR029044">
    <property type="entry name" value="Nucleotide-diphossugar_trans"/>
</dbReference>
<evidence type="ECO:0000313" key="2">
    <source>
        <dbReference type="EMBL" id="GAA3616081.1"/>
    </source>
</evidence>
<comment type="caution">
    <text evidence="2">The sequence shown here is derived from an EMBL/GenBank/DDBJ whole genome shotgun (WGS) entry which is preliminary data.</text>
</comment>
<sequence length="439" mass="48787">MTFMSPASTPWTHTQPCSPAVPGPTTAPAPDRAADYRASHSSLLGSIYGPGRPVLPPEGSELGAYGPRLGERLPGGPRRGGIVVPTCRDFLTTKPGLIFAAELAQAHDCYLFVVLSRDARAPEFPASIREMLGEALILIELDEVHADWGPGLESSQDPLSALHRVNDVGRKRNLGLMLGQRLGWEFLLFLDDDISPHERVSTLDEKHLAHALRVMTLDDDLQAVGWPLVGFDDNSVVGHARPLADLPQDIFISSGALLLRCTQQMAYFPENVYNEDWLLMIMLLARSGNYQRALAAGGPVRQQEYDAFCPVRARSEEVGEILGEGLMNLVEDHGPGFVSLMSNRFWKRVKAGRRTLLRTIMERVADRERVVDCMNTALQTHGDIPLPGLTKYARTWWQDHEQWELVLVSLQSEARDRRPEPEIAKLLMSPRAPWQSPSN</sequence>
<dbReference type="SUPFAM" id="SSF53448">
    <property type="entry name" value="Nucleotide-diphospho-sugar transferases"/>
    <property type="match status" value="1"/>
</dbReference>
<dbReference type="Proteomes" id="UP001501074">
    <property type="component" value="Unassembled WGS sequence"/>
</dbReference>
<keyword evidence="3" id="KW-1185">Reference proteome</keyword>
<feature type="region of interest" description="Disordered" evidence="1">
    <location>
        <begin position="1"/>
        <end position="32"/>
    </location>
</feature>
<protein>
    <recommendedName>
        <fullName evidence="4">Glycosyltransferase 2-like domain-containing protein</fullName>
    </recommendedName>
</protein>
<name>A0ABP6ZS13_9ACTN</name>
<gene>
    <name evidence="2" type="ORF">GCM10022223_35500</name>
</gene>
<proteinExistence type="predicted"/>
<reference evidence="3" key="1">
    <citation type="journal article" date="2019" name="Int. J. Syst. Evol. Microbiol.">
        <title>The Global Catalogue of Microorganisms (GCM) 10K type strain sequencing project: providing services to taxonomists for standard genome sequencing and annotation.</title>
        <authorList>
            <consortium name="The Broad Institute Genomics Platform"/>
            <consortium name="The Broad Institute Genome Sequencing Center for Infectious Disease"/>
            <person name="Wu L."/>
            <person name="Ma J."/>
        </authorList>
    </citation>
    <scope>NUCLEOTIDE SEQUENCE [LARGE SCALE GENOMIC DNA]</scope>
    <source>
        <strain evidence="3">JCM 16902</strain>
    </source>
</reference>